<sequence length="124" mass="13305">MAFSVPSRRLALLLLASTFAAPAAWAHAHLTHQYPAANAAVTAAPQALTLNFSEGVEPGFSGATITGPQQESIKTRPAKRNEQDKTQLIVPLDQPLKPGAYTVDWHVVSVDGHKTKGQYTFSVK</sequence>
<keyword evidence="6 7" id="KW-0186">Copper</keyword>
<dbReference type="NCBIfam" id="NF007636">
    <property type="entry name" value="PRK10301.1"/>
    <property type="match status" value="1"/>
</dbReference>
<name>A0A0K0HBL5_SALBC</name>
<feature type="chain" id="PRO_5005331652" description="Copper resistance protein C" evidence="9">
    <location>
        <begin position="27"/>
        <end position="124"/>
    </location>
</feature>
<dbReference type="GO" id="GO:0042597">
    <property type="term" value="C:periplasmic space"/>
    <property type="evidence" value="ECO:0007669"/>
    <property type="project" value="UniProtKB-SubCell"/>
</dbReference>
<evidence type="ECO:0000256" key="9">
    <source>
        <dbReference type="SAM" id="SignalP"/>
    </source>
</evidence>
<keyword evidence="5 7" id="KW-0574">Periplasm</keyword>
<dbReference type="InterPro" id="IPR007348">
    <property type="entry name" value="CopC_dom"/>
</dbReference>
<dbReference type="RefSeq" id="WP_000885911.1">
    <property type="nucleotide sequence ID" value="NC_015761.1"/>
</dbReference>
<evidence type="ECO:0000256" key="3">
    <source>
        <dbReference type="ARBA" id="ARBA00022723"/>
    </source>
</evidence>
<feature type="signal peptide" evidence="9">
    <location>
        <begin position="1"/>
        <end position="26"/>
    </location>
</feature>
<dbReference type="GO" id="GO:0006825">
    <property type="term" value="P:copper ion transport"/>
    <property type="evidence" value="ECO:0007669"/>
    <property type="project" value="InterPro"/>
</dbReference>
<dbReference type="InterPro" id="IPR047685">
    <property type="entry name" value="CopC-like"/>
</dbReference>
<dbReference type="Pfam" id="PF04234">
    <property type="entry name" value="CopC"/>
    <property type="match status" value="1"/>
</dbReference>
<evidence type="ECO:0000256" key="6">
    <source>
        <dbReference type="ARBA" id="ARBA00023008"/>
    </source>
</evidence>
<evidence type="ECO:0000259" key="10">
    <source>
        <dbReference type="Pfam" id="PF04234"/>
    </source>
</evidence>
<evidence type="ECO:0000256" key="7">
    <source>
        <dbReference type="RuleBase" id="RU369037"/>
    </source>
</evidence>
<comment type="similarity">
    <text evidence="2 7">Belongs to the CopC family.</text>
</comment>
<dbReference type="PANTHER" id="PTHR34820">
    <property type="entry name" value="INNER MEMBRANE PROTEIN YEBZ"/>
    <property type="match status" value="1"/>
</dbReference>
<reference evidence="11 12" key="1">
    <citation type="journal article" date="2011" name="PLoS Pathog.">
        <title>Salmonella bongori provides insights into the evolution of the Salmonellae.</title>
        <authorList>
            <person name="Fookes M."/>
            <person name="Schroeder G.N."/>
            <person name="Langridge G.C."/>
            <person name="Blondel C.J."/>
            <person name="Mammina C."/>
            <person name="Connor T.R."/>
            <person name="Seth-Smith H."/>
            <person name="Vernikos G.S."/>
            <person name="Robinson K.S."/>
            <person name="Sanders M."/>
            <person name="Petty N.K."/>
            <person name="Kingsley R.A."/>
            <person name="Baumler A.J."/>
            <person name="Nuccio S.P."/>
            <person name="Contreras I."/>
            <person name="Santiviago C.A."/>
            <person name="Maskell D."/>
            <person name="Barrow P."/>
            <person name="Humphrey T."/>
            <person name="Nastasi A."/>
            <person name="Roberts M."/>
            <person name="Frankel G."/>
            <person name="Parkhill J."/>
            <person name="Dougan G."/>
            <person name="Thomson N.R."/>
        </authorList>
    </citation>
    <scope>NUCLEOTIDE SEQUENCE [LARGE SCALE GENOMIC DNA]</scope>
    <source>
        <strain evidence="12">ATCC 43975 / DSM 13772 / NCTC 12419</strain>
    </source>
</reference>
<feature type="compositionally biased region" description="Polar residues" evidence="8">
    <location>
        <begin position="63"/>
        <end position="72"/>
    </location>
</feature>
<evidence type="ECO:0000313" key="12">
    <source>
        <dbReference type="Proteomes" id="UP000000289"/>
    </source>
</evidence>
<keyword evidence="4 7" id="KW-0732">Signal</keyword>
<dbReference type="GO" id="GO:0005886">
    <property type="term" value="C:plasma membrane"/>
    <property type="evidence" value="ECO:0007669"/>
    <property type="project" value="TreeGrafter"/>
</dbReference>
<comment type="function">
    <text evidence="7">Involved in copper resistance.</text>
</comment>
<evidence type="ECO:0000256" key="1">
    <source>
        <dbReference type="ARBA" id="ARBA00004418"/>
    </source>
</evidence>
<dbReference type="GeneID" id="44980721"/>
<dbReference type="EMBL" id="FR877557">
    <property type="protein sequence ID" value="CCC30788.1"/>
    <property type="molecule type" value="Genomic_DNA"/>
</dbReference>
<keyword evidence="3 7" id="KW-0479">Metal-binding</keyword>
<gene>
    <name evidence="11" type="ordered locus">SBG_1712</name>
</gene>
<evidence type="ECO:0000256" key="8">
    <source>
        <dbReference type="SAM" id="MobiDB-lite"/>
    </source>
</evidence>
<dbReference type="GO" id="GO:0005507">
    <property type="term" value="F:copper ion binding"/>
    <property type="evidence" value="ECO:0007669"/>
    <property type="project" value="UniProtKB-UniRule"/>
</dbReference>
<dbReference type="FunFam" id="2.60.40.1220:FF:000001">
    <property type="entry name" value="CopC domain-containing protein YobA"/>
    <property type="match status" value="1"/>
</dbReference>
<feature type="domain" description="CopC" evidence="10">
    <location>
        <begin position="27"/>
        <end position="123"/>
    </location>
</feature>
<dbReference type="InterPro" id="IPR014755">
    <property type="entry name" value="Cu-Rt/internalin_Ig-like"/>
</dbReference>
<organism evidence="11 12">
    <name type="scientific">Salmonella bongori (strain ATCC 43975 / DSM 13772 / NCTC 12419)</name>
    <dbReference type="NCBI Taxonomy" id="218493"/>
    <lineage>
        <taxon>Bacteria</taxon>
        <taxon>Pseudomonadati</taxon>
        <taxon>Pseudomonadota</taxon>
        <taxon>Gammaproteobacteria</taxon>
        <taxon>Enterobacterales</taxon>
        <taxon>Enterobacteriaceae</taxon>
        <taxon>Salmonella</taxon>
    </lineage>
</organism>
<accession>A0A0K0HBL5</accession>
<dbReference type="Gene3D" id="2.60.40.1220">
    <property type="match status" value="1"/>
</dbReference>
<dbReference type="NCBIfam" id="NF033814">
    <property type="entry name" value="copper_CopC"/>
    <property type="match status" value="1"/>
</dbReference>
<protein>
    <recommendedName>
        <fullName evidence="7">Copper resistance protein C</fullName>
    </recommendedName>
</protein>
<feature type="region of interest" description="Disordered" evidence="8">
    <location>
        <begin position="60"/>
        <end position="85"/>
    </location>
</feature>
<evidence type="ECO:0000256" key="2">
    <source>
        <dbReference type="ARBA" id="ARBA00010509"/>
    </source>
</evidence>
<evidence type="ECO:0000313" key="11">
    <source>
        <dbReference type="EMBL" id="CCC30788.1"/>
    </source>
</evidence>
<comment type="subcellular location">
    <subcellularLocation>
        <location evidence="1 7">Periplasm</location>
    </subcellularLocation>
</comment>
<evidence type="ECO:0000256" key="4">
    <source>
        <dbReference type="ARBA" id="ARBA00022729"/>
    </source>
</evidence>
<dbReference type="eggNOG" id="COG2372">
    <property type="taxonomic scope" value="Bacteria"/>
</dbReference>
<dbReference type="Proteomes" id="UP000000289">
    <property type="component" value="Chromosome"/>
</dbReference>
<proteinExistence type="inferred from homology"/>
<dbReference type="InterPro" id="IPR014756">
    <property type="entry name" value="Ig_E-set"/>
</dbReference>
<dbReference type="InterPro" id="IPR032694">
    <property type="entry name" value="CopC/D"/>
</dbReference>
<dbReference type="AlphaFoldDB" id="A0A0K0HBL5"/>
<dbReference type="PANTHER" id="PTHR34820:SF4">
    <property type="entry name" value="INNER MEMBRANE PROTEIN YEBZ"/>
    <property type="match status" value="1"/>
</dbReference>
<evidence type="ECO:0000256" key="5">
    <source>
        <dbReference type="ARBA" id="ARBA00022764"/>
    </source>
</evidence>
<dbReference type="SUPFAM" id="SSF81296">
    <property type="entry name" value="E set domains"/>
    <property type="match status" value="1"/>
</dbReference>
<dbReference type="GO" id="GO:0046688">
    <property type="term" value="P:response to copper ion"/>
    <property type="evidence" value="ECO:0007669"/>
    <property type="project" value="UniProtKB-UniRule"/>
</dbReference>
<dbReference type="KEGG" id="sbg:SBG_1712"/>